<name>A0A067N5A5_BOTB1</name>
<dbReference type="AlphaFoldDB" id="A0A067N5A5"/>
<evidence type="ECO:0008006" key="4">
    <source>
        <dbReference type="Google" id="ProtNLM"/>
    </source>
</evidence>
<evidence type="ECO:0000313" key="2">
    <source>
        <dbReference type="EMBL" id="KDQ19297.1"/>
    </source>
</evidence>
<evidence type="ECO:0000256" key="1">
    <source>
        <dbReference type="SAM" id="SignalP"/>
    </source>
</evidence>
<accession>A0A067N5A5</accession>
<organism evidence="2 3">
    <name type="scientific">Botryobasidium botryosum (strain FD-172 SS1)</name>
    <dbReference type="NCBI Taxonomy" id="930990"/>
    <lineage>
        <taxon>Eukaryota</taxon>
        <taxon>Fungi</taxon>
        <taxon>Dikarya</taxon>
        <taxon>Basidiomycota</taxon>
        <taxon>Agaricomycotina</taxon>
        <taxon>Agaricomycetes</taxon>
        <taxon>Cantharellales</taxon>
        <taxon>Botryobasidiaceae</taxon>
        <taxon>Botryobasidium</taxon>
    </lineage>
</organism>
<dbReference type="Gene3D" id="3.80.10.10">
    <property type="entry name" value="Ribonuclease Inhibitor"/>
    <property type="match status" value="1"/>
</dbReference>
<reference evidence="3" key="1">
    <citation type="journal article" date="2014" name="Proc. Natl. Acad. Sci. U.S.A.">
        <title>Extensive sampling of basidiomycete genomes demonstrates inadequacy of the white-rot/brown-rot paradigm for wood decay fungi.</title>
        <authorList>
            <person name="Riley R."/>
            <person name="Salamov A.A."/>
            <person name="Brown D.W."/>
            <person name="Nagy L.G."/>
            <person name="Floudas D."/>
            <person name="Held B.W."/>
            <person name="Levasseur A."/>
            <person name="Lombard V."/>
            <person name="Morin E."/>
            <person name="Otillar R."/>
            <person name="Lindquist E.A."/>
            <person name="Sun H."/>
            <person name="LaButti K.M."/>
            <person name="Schmutz J."/>
            <person name="Jabbour D."/>
            <person name="Luo H."/>
            <person name="Baker S.E."/>
            <person name="Pisabarro A.G."/>
            <person name="Walton J.D."/>
            <person name="Blanchette R.A."/>
            <person name="Henrissat B."/>
            <person name="Martin F."/>
            <person name="Cullen D."/>
            <person name="Hibbett D.S."/>
            <person name="Grigoriev I.V."/>
        </authorList>
    </citation>
    <scope>NUCLEOTIDE SEQUENCE [LARGE SCALE GENOMIC DNA]</scope>
    <source>
        <strain evidence="3">FD-172 SS1</strain>
    </source>
</reference>
<feature type="signal peptide" evidence="1">
    <location>
        <begin position="1"/>
        <end position="19"/>
    </location>
</feature>
<dbReference type="EMBL" id="KL198019">
    <property type="protein sequence ID" value="KDQ19297.1"/>
    <property type="molecule type" value="Genomic_DNA"/>
</dbReference>
<dbReference type="Proteomes" id="UP000027195">
    <property type="component" value="Unassembled WGS sequence"/>
</dbReference>
<feature type="chain" id="PRO_5001645307" description="F-box domain-containing protein" evidence="1">
    <location>
        <begin position="20"/>
        <end position="479"/>
    </location>
</feature>
<proteinExistence type="predicted"/>
<keyword evidence="1" id="KW-0732">Signal</keyword>
<sequence>MSKLLQLLIDFHLFEAVFAHIRSQRDFLSLALSCRILKEFIIPQFLFSRVCFRATSRYDPSDWPQVDNTTNSLRHLVTGDDSVYYDAVRCIEILGSTEVRSDDLQRMRNLHTLALRHSNDVRELSTSVLAQTRLRHLKVERCSEFALMDLRNLSGLHGLSLGFRDPVYLLTPDSSLGRVLSNSRDTLRALSLDGIVWQLHPSCSRRAIEQGDLVWPHVRELYLRVVKSAGRSARSEKSLFPNLALTFPSTRHFYLPSTKANHTLDIYSLLFVSQLESIRGNWADIGSAIDTGATLRRAIVCLGDTDYTVPFKSYLVPSLESLTLISERSIRPYPLKELSDITPHLKFLRLRFTATSFISFGETLEWALGSVSHLSLRYMHISCALYGGCKEYGKSNTPDAKIERHVQSAAETASDMFPSLRALSVEWSNGRVDWHRNINENGVVGLCREPNADGMADEMYYDWGETEDLIPWAVNMKDQ</sequence>
<gene>
    <name evidence="2" type="ORF">BOTBODRAFT_170412</name>
</gene>
<dbReference type="HOGENOM" id="CLU_039742_0_0_1"/>
<dbReference type="SUPFAM" id="SSF52047">
    <property type="entry name" value="RNI-like"/>
    <property type="match status" value="1"/>
</dbReference>
<dbReference type="InParanoid" id="A0A067N5A5"/>
<evidence type="ECO:0000313" key="3">
    <source>
        <dbReference type="Proteomes" id="UP000027195"/>
    </source>
</evidence>
<protein>
    <recommendedName>
        <fullName evidence="4">F-box domain-containing protein</fullName>
    </recommendedName>
</protein>
<keyword evidence="3" id="KW-1185">Reference proteome</keyword>
<dbReference type="InterPro" id="IPR032675">
    <property type="entry name" value="LRR_dom_sf"/>
</dbReference>